<evidence type="ECO:0000313" key="2">
    <source>
        <dbReference type="Proteomes" id="UP001550739"/>
    </source>
</evidence>
<name>A0ABV2ZX80_9ACTN</name>
<organism evidence="1 2">
    <name type="scientific">Streptomyces sp. 900129855</name>
    <dbReference type="NCBI Taxonomy" id="3155129"/>
    <lineage>
        <taxon>Bacteria</taxon>
        <taxon>Bacillati</taxon>
        <taxon>Actinomycetota</taxon>
        <taxon>Actinomycetes</taxon>
        <taxon>Kitasatosporales</taxon>
        <taxon>Streptomycetaceae</taxon>
        <taxon>Streptomyces</taxon>
    </lineage>
</organism>
<sequence>MTPQRVPLGALDDWLYEAKPKADCARCADEKAKLDEAAKSGDANARFDAARNIRQCKHGARA</sequence>
<comment type="caution">
    <text evidence="1">The sequence shown here is derived from an EMBL/GenBank/DDBJ whole genome shotgun (WGS) entry which is preliminary data.</text>
</comment>
<dbReference type="EMBL" id="JBEZVE010000037">
    <property type="protein sequence ID" value="MEU3787195.1"/>
    <property type="molecule type" value="Genomic_DNA"/>
</dbReference>
<evidence type="ECO:0000313" key="1">
    <source>
        <dbReference type="EMBL" id="MEU3787195.1"/>
    </source>
</evidence>
<gene>
    <name evidence="1" type="ORF">AB0E89_42855</name>
</gene>
<reference evidence="1 2" key="1">
    <citation type="submission" date="2024-06" db="EMBL/GenBank/DDBJ databases">
        <title>The Natural Products Discovery Center: Release of the First 8490 Sequenced Strains for Exploring Actinobacteria Biosynthetic Diversity.</title>
        <authorList>
            <person name="Kalkreuter E."/>
            <person name="Kautsar S.A."/>
            <person name="Yang D."/>
            <person name="Bader C.D."/>
            <person name="Teijaro C.N."/>
            <person name="Fluegel L."/>
            <person name="Davis C.M."/>
            <person name="Simpson J.R."/>
            <person name="Lauterbach L."/>
            <person name="Steele A.D."/>
            <person name="Gui C."/>
            <person name="Meng S."/>
            <person name="Li G."/>
            <person name="Viehrig K."/>
            <person name="Ye F."/>
            <person name="Su P."/>
            <person name="Kiefer A.F."/>
            <person name="Nichols A."/>
            <person name="Cepeda A.J."/>
            <person name="Yan W."/>
            <person name="Fan B."/>
            <person name="Jiang Y."/>
            <person name="Adhikari A."/>
            <person name="Zheng C.-J."/>
            <person name="Schuster L."/>
            <person name="Cowan T.M."/>
            <person name="Smanski M.J."/>
            <person name="Chevrette M.G."/>
            <person name="De Carvalho L.P.S."/>
            <person name="Shen B."/>
        </authorList>
    </citation>
    <scope>NUCLEOTIDE SEQUENCE [LARGE SCALE GENOMIC DNA]</scope>
    <source>
        <strain evidence="1 2">NPDC033843</strain>
    </source>
</reference>
<accession>A0ABV2ZX80</accession>
<proteinExistence type="predicted"/>
<keyword evidence="2" id="KW-1185">Reference proteome</keyword>
<dbReference type="RefSeq" id="WP_361709524.1">
    <property type="nucleotide sequence ID" value="NZ_JBEZVE010000037.1"/>
</dbReference>
<protein>
    <submittedName>
        <fullName evidence="1">Uncharacterized protein</fullName>
    </submittedName>
</protein>
<dbReference type="Proteomes" id="UP001550739">
    <property type="component" value="Unassembled WGS sequence"/>
</dbReference>